<accession>A0ABZ2Z061</accession>
<gene>
    <name evidence="2" type="ORF">WJU22_21655</name>
</gene>
<dbReference type="RefSeq" id="WP_341840260.1">
    <property type="nucleotide sequence ID" value="NZ_CP149792.1"/>
</dbReference>
<evidence type="ECO:0000313" key="2">
    <source>
        <dbReference type="EMBL" id="WZN45508.1"/>
    </source>
</evidence>
<dbReference type="PROSITE" id="PS51257">
    <property type="entry name" value="PROKAR_LIPOPROTEIN"/>
    <property type="match status" value="1"/>
</dbReference>
<evidence type="ECO:0000259" key="1">
    <source>
        <dbReference type="Pfam" id="PF16409"/>
    </source>
</evidence>
<proteinExistence type="predicted"/>
<protein>
    <submittedName>
        <fullName evidence="2">DUF5017 domain-containing protein</fullName>
    </submittedName>
</protein>
<name>A0ABZ2Z061_9BACT</name>
<dbReference type="Pfam" id="PF16409">
    <property type="entry name" value="DUF5017"/>
    <property type="match status" value="1"/>
</dbReference>
<dbReference type="EMBL" id="CP150096">
    <property type="protein sequence ID" value="WZN45508.1"/>
    <property type="molecule type" value="Genomic_DNA"/>
</dbReference>
<keyword evidence="3" id="KW-1185">Reference proteome</keyword>
<dbReference type="InterPro" id="IPR032185">
    <property type="entry name" value="DUF5017"/>
</dbReference>
<feature type="domain" description="DUF5017" evidence="1">
    <location>
        <begin position="16"/>
        <end position="190"/>
    </location>
</feature>
<evidence type="ECO:0000313" key="3">
    <source>
        <dbReference type="Proteomes" id="UP001449657"/>
    </source>
</evidence>
<sequence length="298" mass="32313">MKKLLYTIMGGLLAVSCSTKDSPSPDFNITVKSDSYPLGDTSFFYLTGNPYTLTFWAGDSTHQYKYRNRTTAAGKPEMQFTSYRQGGNQAGSLQLLISTDFPGVYDSASVYSPNTHWTDITDRATLSTGTTQTASGVIDLSEFGNGGKPVYIAYRYTGQKSAVAQRTWTVQTFSATNVVDEDQARMPVAANLAAGSWAVVKMKNPAVQWVLSASSFKVTGGAANSDEAESWIISKGLMLNKAVPDVGVPIKKMADNRLESYFTIYKSPGRYTATFEAATTTIYDSKSAVKSVDVNILP</sequence>
<dbReference type="Proteomes" id="UP001449657">
    <property type="component" value="Chromosome"/>
</dbReference>
<reference evidence="2 3" key="1">
    <citation type="submission" date="2024-03" db="EMBL/GenBank/DDBJ databases">
        <title>Chitinophaga caseinilytica sp. nov., a casein hydrolysing bacterium isolated from forest soil.</title>
        <authorList>
            <person name="Lee D.S."/>
            <person name="Han D.M."/>
            <person name="Baek J.H."/>
            <person name="Choi D.G."/>
            <person name="Jeon J.H."/>
            <person name="Jeon C.O."/>
        </authorList>
    </citation>
    <scope>NUCLEOTIDE SEQUENCE [LARGE SCALE GENOMIC DNA]</scope>
    <source>
        <strain evidence="2 3">KACC 19118</strain>
    </source>
</reference>
<organism evidence="2 3">
    <name type="scientific">Chitinophaga caseinilytica</name>
    <dbReference type="NCBI Taxonomy" id="2267521"/>
    <lineage>
        <taxon>Bacteria</taxon>
        <taxon>Pseudomonadati</taxon>
        <taxon>Bacteroidota</taxon>
        <taxon>Chitinophagia</taxon>
        <taxon>Chitinophagales</taxon>
        <taxon>Chitinophagaceae</taxon>
        <taxon>Chitinophaga</taxon>
    </lineage>
</organism>